<evidence type="ECO:0000256" key="9">
    <source>
        <dbReference type="ARBA" id="ARBA00023125"/>
    </source>
</evidence>
<protein>
    <recommendedName>
        <fullName evidence="13">DNA 3'-5' helicase</fullName>
        <ecNumber evidence="13">5.6.2.4</ecNumber>
    </recommendedName>
</protein>
<dbReference type="GO" id="GO:0005829">
    <property type="term" value="C:cytosol"/>
    <property type="evidence" value="ECO:0007669"/>
    <property type="project" value="TreeGrafter"/>
</dbReference>
<dbReference type="EC" id="5.6.2.4" evidence="13"/>
<dbReference type="PANTHER" id="PTHR11070:SF59">
    <property type="entry name" value="DNA 3'-5' HELICASE"/>
    <property type="match status" value="1"/>
</dbReference>
<dbReference type="GO" id="GO:0033202">
    <property type="term" value="C:DNA helicase complex"/>
    <property type="evidence" value="ECO:0007669"/>
    <property type="project" value="TreeGrafter"/>
</dbReference>
<keyword evidence="3" id="KW-0547">Nucleotide-binding</keyword>
<dbReference type="Gene3D" id="3.40.50.300">
    <property type="entry name" value="P-loop containing nucleotide triphosphate hydrolases"/>
    <property type="match status" value="2"/>
</dbReference>
<keyword evidence="6" id="KW-0347">Helicase</keyword>
<dbReference type="InterPro" id="IPR014016">
    <property type="entry name" value="UvrD-like_ATP-bd"/>
</dbReference>
<dbReference type="Pfam" id="PF13361">
    <property type="entry name" value="UvrD_C"/>
    <property type="match status" value="1"/>
</dbReference>
<keyword evidence="5" id="KW-0378">Hydrolase</keyword>
<accession>A0A094Q7E1</accession>
<name>A0A094Q7E1_9ZZZZ</name>
<dbReference type="InterPro" id="IPR013986">
    <property type="entry name" value="DExx_box_DNA_helicase_dom_sf"/>
</dbReference>
<keyword evidence="8" id="KW-0067">ATP-binding</keyword>
<dbReference type="GO" id="GO:0005524">
    <property type="term" value="F:ATP binding"/>
    <property type="evidence" value="ECO:0007669"/>
    <property type="project" value="UniProtKB-KW"/>
</dbReference>
<keyword evidence="7" id="KW-0269">Exonuclease</keyword>
<evidence type="ECO:0000313" key="17">
    <source>
        <dbReference type="EMBL" id="KGA20090.1"/>
    </source>
</evidence>
<evidence type="ECO:0000259" key="16">
    <source>
        <dbReference type="PROSITE" id="PS51217"/>
    </source>
</evidence>
<dbReference type="GO" id="GO:0000725">
    <property type="term" value="P:recombinational repair"/>
    <property type="evidence" value="ECO:0007669"/>
    <property type="project" value="TreeGrafter"/>
</dbReference>
<evidence type="ECO:0000256" key="3">
    <source>
        <dbReference type="ARBA" id="ARBA00022741"/>
    </source>
</evidence>
<evidence type="ECO:0000256" key="11">
    <source>
        <dbReference type="ARBA" id="ARBA00023235"/>
    </source>
</evidence>
<reference evidence="17" key="1">
    <citation type="submission" date="2014-05" db="EMBL/GenBank/DDBJ databases">
        <title>Key roles for freshwater Actinobacteria revealed by deep metagenomic sequencing.</title>
        <authorList>
            <person name="Ghai R."/>
            <person name="Mizuno C.M."/>
            <person name="Picazo A."/>
            <person name="Camacho A."/>
            <person name="Rodriguez-Valera F."/>
        </authorList>
    </citation>
    <scope>NUCLEOTIDE SEQUENCE</scope>
</reference>
<dbReference type="Gene3D" id="1.10.486.10">
    <property type="entry name" value="PCRA, domain 4"/>
    <property type="match status" value="1"/>
</dbReference>
<evidence type="ECO:0000256" key="8">
    <source>
        <dbReference type="ARBA" id="ARBA00022840"/>
    </source>
</evidence>
<dbReference type="GO" id="GO:0043138">
    <property type="term" value="F:3'-5' DNA helicase activity"/>
    <property type="evidence" value="ECO:0007669"/>
    <property type="project" value="UniProtKB-EC"/>
</dbReference>
<dbReference type="InterPro" id="IPR011604">
    <property type="entry name" value="PDDEXK-like_dom_sf"/>
</dbReference>
<comment type="catalytic activity">
    <reaction evidence="14">
        <text>ATP + H2O = ADP + phosphate + H(+)</text>
        <dbReference type="Rhea" id="RHEA:13065"/>
        <dbReference type="ChEBI" id="CHEBI:15377"/>
        <dbReference type="ChEBI" id="CHEBI:15378"/>
        <dbReference type="ChEBI" id="CHEBI:30616"/>
        <dbReference type="ChEBI" id="CHEBI:43474"/>
        <dbReference type="ChEBI" id="CHEBI:456216"/>
        <dbReference type="EC" id="5.6.2.4"/>
    </reaction>
</comment>
<evidence type="ECO:0000256" key="7">
    <source>
        <dbReference type="ARBA" id="ARBA00022839"/>
    </source>
</evidence>
<dbReference type="GO" id="GO:0003677">
    <property type="term" value="F:DNA binding"/>
    <property type="evidence" value="ECO:0007669"/>
    <property type="project" value="UniProtKB-KW"/>
</dbReference>
<dbReference type="InterPro" id="IPR014017">
    <property type="entry name" value="DNA_helicase_UvrD-like_C"/>
</dbReference>
<dbReference type="InterPro" id="IPR000212">
    <property type="entry name" value="DNA_helicase_UvrD/REP"/>
</dbReference>
<keyword evidence="4" id="KW-0227">DNA damage</keyword>
<proteinExistence type="inferred from homology"/>
<sequence length="1021" mass="109954">MAPMKLIKEPISVEPFDFDGASQSVIAHHGSPLLIKGAAGSGKTTLLIESAIARIQEGAPSDSILFLTYGRESASLIRDAIAIRSSATGYEPLARTFHSLAFSILKMKSGDDYREPILLSGAEQEKIIADLLQGDVTDGYREWPPELREGEGKLGNPLLTRGFIRELRDLMMRANERKISPQELATRGGQLGEKYWSPAAAFWTRYEGVMDLAASGAGDAKVRIDPSELINAAIAHLKNSPELLATLRKSFATILIDEFQESDPAQRELLALIAPSDLLIALDSKSAVGRFRGADPDGADTAAHSLIGDHGIVITLESNFRNPAKRDAVMVASASEEAHLIAHHCKKAHLLDGIPYSDMAIILRSGGAGASAIRRACMQAAIPTVGEIEALGNNAAIAPFLLLARIATNPKKLTLADAEALLTSEFGGSDAISLRRIRRSLLASRDDDDLRTGSAMLIDALIDGDIPIADAPELNRVHALLSAARKSLARKNPTVHDLLWAIWDNAVTSDGNKVSDAWRDAALRGGSRGAAADRDLDAMIVLFESAARFIERFPGAAPSVFLDQISEEFIAADVITAKGVRPDALEILTVHSAKGRQWPFVIIAGVQEGIWPNLKVRSTLLGAERLVERERHGDHLPDRELQAITASSLLEDERRLFHVAQTRATSDLLVTATSREDDEPSIFFHEIYEEIHGFAADSSQAAKALPARPLTAAALVATLRRNLASENSNSAAELLATLAASGISLAQSKNWVGARALSTDAPVVKEGDPVYVSPSGAETFTECGVKWFLEKSGGTNGDGVAQLLGSAIHEFARLKVEIPGITHEQLVEKLESSWSLIDQSTGWLSAASLKRAKRMLERFAQYHNDIETKSDRSVVGVEMDFNISFGNVIVKGNADRLEVDSEGKYFVVDFKTGKNPIGHKEALTNLQLACYQLGVIMGGFGEKLKGNETSGSHLVFLAHDTKEIALRHRPVIDADEVRTQLSVIGAGMGAATFTATVNEMCPRCVVRSSCPVQPAGQSVIS</sequence>
<dbReference type="PROSITE" id="PS51217">
    <property type="entry name" value="UVRD_HELICASE_CTER"/>
    <property type="match status" value="1"/>
</dbReference>
<evidence type="ECO:0000256" key="2">
    <source>
        <dbReference type="ARBA" id="ARBA00022722"/>
    </source>
</evidence>
<dbReference type="AlphaFoldDB" id="A0A094Q7E1"/>
<feature type="domain" description="UvrD-like helicase ATP-binding" evidence="15">
    <location>
        <begin position="16"/>
        <end position="323"/>
    </location>
</feature>
<keyword evidence="11" id="KW-0413">Isomerase</keyword>
<dbReference type="PANTHER" id="PTHR11070">
    <property type="entry name" value="UVRD / RECB / PCRA DNA HELICASE FAMILY MEMBER"/>
    <property type="match status" value="1"/>
</dbReference>
<evidence type="ECO:0000256" key="10">
    <source>
        <dbReference type="ARBA" id="ARBA00023204"/>
    </source>
</evidence>
<dbReference type="Gene3D" id="3.90.320.10">
    <property type="match status" value="1"/>
</dbReference>
<keyword evidence="2" id="KW-0540">Nuclease</keyword>
<evidence type="ECO:0000256" key="1">
    <source>
        <dbReference type="ARBA" id="ARBA00009922"/>
    </source>
</evidence>
<comment type="similarity">
    <text evidence="1">Belongs to the helicase family. UvrD subfamily.</text>
</comment>
<comment type="catalytic activity">
    <reaction evidence="12">
        <text>Couples ATP hydrolysis with the unwinding of duplex DNA by translocating in the 3'-5' direction.</text>
        <dbReference type="EC" id="5.6.2.4"/>
    </reaction>
</comment>
<dbReference type="InterPro" id="IPR038726">
    <property type="entry name" value="PDDEXK_AddAB-type"/>
</dbReference>
<dbReference type="Gene3D" id="1.10.10.160">
    <property type="match status" value="1"/>
</dbReference>
<evidence type="ECO:0000256" key="6">
    <source>
        <dbReference type="ARBA" id="ARBA00022806"/>
    </source>
</evidence>
<dbReference type="PROSITE" id="PS51198">
    <property type="entry name" value="UVRD_HELICASE_ATP_BIND"/>
    <property type="match status" value="1"/>
</dbReference>
<keyword evidence="10" id="KW-0234">DNA repair</keyword>
<dbReference type="SUPFAM" id="SSF52540">
    <property type="entry name" value="P-loop containing nucleoside triphosphate hydrolases"/>
    <property type="match status" value="1"/>
</dbReference>
<organism evidence="17">
    <name type="scientific">freshwater metagenome</name>
    <dbReference type="NCBI Taxonomy" id="449393"/>
    <lineage>
        <taxon>unclassified sequences</taxon>
        <taxon>metagenomes</taxon>
        <taxon>ecological metagenomes</taxon>
    </lineage>
</organism>
<evidence type="ECO:0000256" key="13">
    <source>
        <dbReference type="ARBA" id="ARBA00034808"/>
    </source>
</evidence>
<dbReference type="InterPro" id="IPR027417">
    <property type="entry name" value="P-loop_NTPase"/>
</dbReference>
<feature type="domain" description="UvrD-like helicase C-terminal" evidence="16">
    <location>
        <begin position="298"/>
        <end position="595"/>
    </location>
</feature>
<evidence type="ECO:0000256" key="5">
    <source>
        <dbReference type="ARBA" id="ARBA00022801"/>
    </source>
</evidence>
<dbReference type="EMBL" id="JNSK01000006">
    <property type="protein sequence ID" value="KGA20090.1"/>
    <property type="molecule type" value="Genomic_DNA"/>
</dbReference>
<evidence type="ECO:0000256" key="14">
    <source>
        <dbReference type="ARBA" id="ARBA00048988"/>
    </source>
</evidence>
<evidence type="ECO:0000259" key="15">
    <source>
        <dbReference type="PROSITE" id="PS51198"/>
    </source>
</evidence>
<evidence type="ECO:0000256" key="12">
    <source>
        <dbReference type="ARBA" id="ARBA00034617"/>
    </source>
</evidence>
<gene>
    <name evidence="17" type="ORF">GM50_3475</name>
</gene>
<dbReference type="GO" id="GO:0004527">
    <property type="term" value="F:exonuclease activity"/>
    <property type="evidence" value="ECO:0007669"/>
    <property type="project" value="UniProtKB-KW"/>
</dbReference>
<keyword evidence="9" id="KW-0238">DNA-binding</keyword>
<evidence type="ECO:0000256" key="4">
    <source>
        <dbReference type="ARBA" id="ARBA00022763"/>
    </source>
</evidence>
<dbReference type="Pfam" id="PF12705">
    <property type="entry name" value="PDDEXK_1"/>
    <property type="match status" value="1"/>
</dbReference>
<dbReference type="Pfam" id="PF00580">
    <property type="entry name" value="UvrD-helicase"/>
    <property type="match status" value="1"/>
</dbReference>
<comment type="caution">
    <text evidence="17">The sequence shown here is derived from an EMBL/GenBank/DDBJ whole genome shotgun (WGS) entry which is preliminary data.</text>
</comment>